<evidence type="ECO:0000313" key="1">
    <source>
        <dbReference type="EMBL" id="RAJ81957.1"/>
    </source>
</evidence>
<gene>
    <name evidence="1" type="ORF">CLV59_104182</name>
</gene>
<dbReference type="EMBL" id="QLMA01000004">
    <property type="protein sequence ID" value="RAJ81957.1"/>
    <property type="molecule type" value="Genomic_DNA"/>
</dbReference>
<dbReference type="RefSeq" id="WP_111592517.1">
    <property type="nucleotide sequence ID" value="NZ_QLMA01000004.1"/>
</dbReference>
<dbReference type="Gene3D" id="3.40.50.12370">
    <property type="match status" value="1"/>
</dbReference>
<reference evidence="1 2" key="1">
    <citation type="submission" date="2018-06" db="EMBL/GenBank/DDBJ databases">
        <title>Genomic Encyclopedia of Archaeal and Bacterial Type Strains, Phase II (KMG-II): from individual species to whole genera.</title>
        <authorList>
            <person name="Goeker M."/>
        </authorList>
    </citation>
    <scope>NUCLEOTIDE SEQUENCE [LARGE SCALE GENOMIC DNA]</scope>
    <source>
        <strain evidence="1 2">DSM 29821</strain>
    </source>
</reference>
<name>A0A327VY82_9BACT</name>
<organism evidence="1 2">
    <name type="scientific">Chitinophaga dinghuensis</name>
    <dbReference type="NCBI Taxonomy" id="1539050"/>
    <lineage>
        <taxon>Bacteria</taxon>
        <taxon>Pseudomonadati</taxon>
        <taxon>Bacteroidota</taxon>
        <taxon>Chitinophagia</taxon>
        <taxon>Chitinophagales</taxon>
        <taxon>Chitinophagaceae</taxon>
        <taxon>Chitinophaga</taxon>
    </lineage>
</organism>
<dbReference type="AlphaFoldDB" id="A0A327VY82"/>
<evidence type="ECO:0008006" key="3">
    <source>
        <dbReference type="Google" id="ProtNLM"/>
    </source>
</evidence>
<accession>A0A327VY82</accession>
<sequence>MRTLLIPVDANTTYLTLIDYAAAWVKKYEYQRVVLLQSLYENVFSTMAMSADFVAVHPDNISQHRENVMWKLNDLAQALQRIVGASVEVTMAWSELPLLRAIMDAIHTENPQLVMLENKNSDDIISTSLIAIAKASPVRVLVVPAGMAYQPVEKAMIPVDFKALQTLDKIKHFQHTPLWVPSELVILNVDPQQHYQHPTEEFNTAMEKLKSYLHKYNFHVEFRDDEDIISGIVDYAHNGSIQLIVALPGKHSFLYTLTHKSISEGIYKAAQLPVMILK</sequence>
<protein>
    <recommendedName>
        <fullName evidence="3">Nucleotide-binding universal stress UspA family protein</fullName>
    </recommendedName>
</protein>
<dbReference type="OrthoDB" id="9788959at2"/>
<dbReference type="SUPFAM" id="SSF52402">
    <property type="entry name" value="Adenine nucleotide alpha hydrolases-like"/>
    <property type="match status" value="2"/>
</dbReference>
<evidence type="ECO:0000313" key="2">
    <source>
        <dbReference type="Proteomes" id="UP000249819"/>
    </source>
</evidence>
<comment type="caution">
    <text evidence="1">The sequence shown here is derived from an EMBL/GenBank/DDBJ whole genome shotgun (WGS) entry which is preliminary data.</text>
</comment>
<dbReference type="Proteomes" id="UP000249819">
    <property type="component" value="Unassembled WGS sequence"/>
</dbReference>
<proteinExistence type="predicted"/>
<keyword evidence="2" id="KW-1185">Reference proteome</keyword>